<keyword evidence="5 6" id="KW-0472">Membrane</keyword>
<comment type="caution">
    <text evidence="7">The sequence shown here is derived from an EMBL/GenBank/DDBJ whole genome shotgun (WGS) entry which is preliminary data.</text>
</comment>
<dbReference type="SUPFAM" id="SSF144083">
    <property type="entry name" value="Magnesium transport protein CorA, transmembrane region"/>
    <property type="match status" value="1"/>
</dbReference>
<dbReference type="InterPro" id="IPR002523">
    <property type="entry name" value="MgTranspt_CorA/ZnTranspt_ZntB"/>
</dbReference>
<organism evidence="7 8">
    <name type="scientific">Senegalia massiliensis</name>
    <dbReference type="NCBI Taxonomy" id="1720316"/>
    <lineage>
        <taxon>Bacteria</taxon>
        <taxon>Bacillati</taxon>
        <taxon>Bacillota</taxon>
        <taxon>Clostridia</taxon>
        <taxon>Eubacteriales</taxon>
        <taxon>Clostridiaceae</taxon>
        <taxon>Senegalia</taxon>
    </lineage>
</organism>
<evidence type="ECO:0000256" key="5">
    <source>
        <dbReference type="ARBA" id="ARBA00023136"/>
    </source>
</evidence>
<keyword evidence="3 6" id="KW-0812">Transmembrane</keyword>
<dbReference type="RefSeq" id="WP_160196727.1">
    <property type="nucleotide sequence ID" value="NZ_QXXA01000005.1"/>
</dbReference>
<dbReference type="GO" id="GO:0046873">
    <property type="term" value="F:metal ion transmembrane transporter activity"/>
    <property type="evidence" value="ECO:0007669"/>
    <property type="project" value="InterPro"/>
</dbReference>
<name>A0A845QVZ4_9CLOT</name>
<evidence type="ECO:0000256" key="3">
    <source>
        <dbReference type="ARBA" id="ARBA00022692"/>
    </source>
</evidence>
<sequence length="311" mass="36215">MLNIYKTMQDRTFAELDDFENGCWINLIDPTKEELERVNTELNVDMDFLKSPLDDEETSRLEIEEDQTLILVDIPMVEKEDDSYVYYTFPLGIILYKKYIITICLKENLLLEQFVEGKVKSFYTYKRTRFVLQMLYRMSARYLIYLKQIDKISHRIERQLHKSTKNRELIQLLDLEKSLVYFSTSLKANEIVMEKMLKSESVKLYPEDEDLLEDVIIENKQAIEMANIYSNILSGMMDAFASVISNNLNIVMKVLTSITIVMAIPTMLASFYGMNVGLPLQNSPYAFPMIMGLSIVLATIAIVILSRKNMF</sequence>
<feature type="transmembrane region" description="Helical" evidence="6">
    <location>
        <begin position="285"/>
        <end position="305"/>
    </location>
</feature>
<dbReference type="EMBL" id="QXXA01000005">
    <property type="protein sequence ID" value="NBI06250.1"/>
    <property type="molecule type" value="Genomic_DNA"/>
</dbReference>
<dbReference type="InterPro" id="IPR045863">
    <property type="entry name" value="CorA_TM1_TM2"/>
</dbReference>
<dbReference type="Gene3D" id="3.30.460.20">
    <property type="entry name" value="CorA soluble domain-like"/>
    <property type="match status" value="1"/>
</dbReference>
<evidence type="ECO:0000256" key="1">
    <source>
        <dbReference type="ARBA" id="ARBA00004141"/>
    </source>
</evidence>
<evidence type="ECO:0000313" key="7">
    <source>
        <dbReference type="EMBL" id="NBI06250.1"/>
    </source>
</evidence>
<dbReference type="Proteomes" id="UP000467132">
    <property type="component" value="Unassembled WGS sequence"/>
</dbReference>
<dbReference type="Pfam" id="PF01544">
    <property type="entry name" value="CorA"/>
    <property type="match status" value="1"/>
</dbReference>
<dbReference type="PANTHER" id="PTHR47891:SF2">
    <property type="entry name" value="MAGNESIUM AND COBALT TRANSPORTER"/>
    <property type="match status" value="1"/>
</dbReference>
<comment type="subcellular location">
    <subcellularLocation>
        <location evidence="1">Membrane</location>
        <topology evidence="1">Multi-pass membrane protein</topology>
    </subcellularLocation>
</comment>
<dbReference type="InterPro" id="IPR045861">
    <property type="entry name" value="CorA_cytoplasmic_dom"/>
</dbReference>
<evidence type="ECO:0000256" key="4">
    <source>
        <dbReference type="ARBA" id="ARBA00022989"/>
    </source>
</evidence>
<dbReference type="CDD" id="cd12827">
    <property type="entry name" value="EcCorA_ZntB-like_u2"/>
    <property type="match status" value="1"/>
</dbReference>
<evidence type="ECO:0000256" key="6">
    <source>
        <dbReference type="SAM" id="Phobius"/>
    </source>
</evidence>
<dbReference type="Gene3D" id="1.20.58.340">
    <property type="entry name" value="Magnesium transport protein CorA, transmembrane region"/>
    <property type="match status" value="2"/>
</dbReference>
<reference evidence="7 8" key="1">
    <citation type="submission" date="2018-08" db="EMBL/GenBank/DDBJ databases">
        <title>Murine metabolic-syndrome-specific gut microbial biobank.</title>
        <authorList>
            <person name="Liu C."/>
        </authorList>
    </citation>
    <scope>NUCLEOTIDE SEQUENCE [LARGE SCALE GENOMIC DNA]</scope>
    <source>
        <strain evidence="7 8">583</strain>
    </source>
</reference>
<feature type="transmembrane region" description="Helical" evidence="6">
    <location>
        <begin position="254"/>
        <end position="273"/>
    </location>
</feature>
<keyword evidence="8" id="KW-1185">Reference proteome</keyword>
<comment type="similarity">
    <text evidence="2">Belongs to the CorA metal ion transporter (MIT) (TC 1.A.35) family.</text>
</comment>
<keyword evidence="4 6" id="KW-1133">Transmembrane helix</keyword>
<dbReference type="InterPro" id="IPR047199">
    <property type="entry name" value="CorA-like"/>
</dbReference>
<gene>
    <name evidence="7" type="ORF">D3Z33_05160</name>
</gene>
<evidence type="ECO:0000313" key="8">
    <source>
        <dbReference type="Proteomes" id="UP000467132"/>
    </source>
</evidence>
<accession>A0A845QVZ4</accession>
<dbReference type="GO" id="GO:0016020">
    <property type="term" value="C:membrane"/>
    <property type="evidence" value="ECO:0007669"/>
    <property type="project" value="UniProtKB-SubCell"/>
</dbReference>
<proteinExistence type="inferred from homology"/>
<evidence type="ECO:0000256" key="2">
    <source>
        <dbReference type="ARBA" id="ARBA00009765"/>
    </source>
</evidence>
<dbReference type="OrthoDB" id="9803416at2"/>
<dbReference type="SUPFAM" id="SSF143865">
    <property type="entry name" value="CorA soluble domain-like"/>
    <property type="match status" value="1"/>
</dbReference>
<dbReference type="AlphaFoldDB" id="A0A845QVZ4"/>
<dbReference type="PANTHER" id="PTHR47891">
    <property type="entry name" value="TRANSPORTER-RELATED"/>
    <property type="match status" value="1"/>
</dbReference>
<protein>
    <submittedName>
        <fullName evidence="7">Magnesium transporter CorA family protein</fullName>
    </submittedName>
</protein>